<dbReference type="GO" id="GO:0000978">
    <property type="term" value="F:RNA polymerase II cis-regulatory region sequence-specific DNA binding"/>
    <property type="evidence" value="ECO:0007669"/>
    <property type="project" value="TreeGrafter"/>
</dbReference>
<proteinExistence type="predicted"/>
<organism evidence="7 8">
    <name type="scientific">Plakobranchus ocellatus</name>
    <dbReference type="NCBI Taxonomy" id="259542"/>
    <lineage>
        <taxon>Eukaryota</taxon>
        <taxon>Metazoa</taxon>
        <taxon>Spiralia</taxon>
        <taxon>Lophotrochozoa</taxon>
        <taxon>Mollusca</taxon>
        <taxon>Gastropoda</taxon>
        <taxon>Heterobranchia</taxon>
        <taxon>Euthyneura</taxon>
        <taxon>Panpulmonata</taxon>
        <taxon>Sacoglossa</taxon>
        <taxon>Placobranchoidea</taxon>
        <taxon>Plakobranchidae</taxon>
        <taxon>Plakobranchus</taxon>
    </lineage>
</organism>
<dbReference type="InterPro" id="IPR008967">
    <property type="entry name" value="p53-like_TF_DNA-bd_sf"/>
</dbReference>
<gene>
    <name evidence="7" type="ORF">PoB_007511500</name>
</gene>
<comment type="subcellular location">
    <subcellularLocation>
        <location evidence="1">Nucleus</location>
    </subcellularLocation>
</comment>
<evidence type="ECO:0000259" key="6">
    <source>
        <dbReference type="PROSITE" id="PS51062"/>
    </source>
</evidence>
<feature type="region of interest" description="Disordered" evidence="5">
    <location>
        <begin position="915"/>
        <end position="953"/>
    </location>
</feature>
<reference evidence="7 8" key="1">
    <citation type="journal article" date="2021" name="Elife">
        <title>Chloroplast acquisition without the gene transfer in kleptoplastic sea slugs, Plakobranchus ocellatus.</title>
        <authorList>
            <person name="Maeda T."/>
            <person name="Takahashi S."/>
            <person name="Yoshida T."/>
            <person name="Shimamura S."/>
            <person name="Takaki Y."/>
            <person name="Nagai Y."/>
            <person name="Toyoda A."/>
            <person name="Suzuki Y."/>
            <person name="Arimoto A."/>
            <person name="Ishii H."/>
            <person name="Satoh N."/>
            <person name="Nishiyama T."/>
            <person name="Hasebe M."/>
            <person name="Maruyama T."/>
            <person name="Minagawa J."/>
            <person name="Obokata J."/>
            <person name="Shigenobu S."/>
        </authorList>
    </citation>
    <scope>NUCLEOTIDE SEQUENCE [LARGE SCALE GENOMIC DNA]</scope>
</reference>
<dbReference type="PANTHER" id="PTHR11950:SF31">
    <property type="entry name" value="SEGMENTATION PROTEIN RUNT"/>
    <property type="match status" value="1"/>
</dbReference>
<dbReference type="AlphaFoldDB" id="A0AAV4DWR9"/>
<keyword evidence="4" id="KW-0539">Nucleus</keyword>
<dbReference type="Proteomes" id="UP000735302">
    <property type="component" value="Unassembled WGS sequence"/>
</dbReference>
<feature type="compositionally biased region" description="Polar residues" evidence="5">
    <location>
        <begin position="349"/>
        <end position="361"/>
    </location>
</feature>
<feature type="domain" description="Runt" evidence="6">
    <location>
        <begin position="1"/>
        <end position="60"/>
    </location>
</feature>
<dbReference type="Gene3D" id="2.60.40.720">
    <property type="match status" value="1"/>
</dbReference>
<feature type="region of interest" description="Disordered" evidence="5">
    <location>
        <begin position="457"/>
        <end position="490"/>
    </location>
</feature>
<dbReference type="Pfam" id="PF00853">
    <property type="entry name" value="Runt"/>
    <property type="match status" value="1"/>
</dbReference>
<dbReference type="InterPro" id="IPR012346">
    <property type="entry name" value="p53/RUNT-type_TF_DNA-bd_sf"/>
</dbReference>
<feature type="compositionally biased region" description="Basic and acidic residues" evidence="5">
    <location>
        <begin position="938"/>
        <end position="953"/>
    </location>
</feature>
<protein>
    <submittedName>
        <fullName evidence="7">Runt-related transcription factor 1</fullName>
    </submittedName>
</protein>
<dbReference type="SUPFAM" id="SSF49417">
    <property type="entry name" value="p53-like transcription factors"/>
    <property type="match status" value="1"/>
</dbReference>
<comment type="caution">
    <text evidence="7">The sequence shown here is derived from an EMBL/GenBank/DDBJ whole genome shotgun (WGS) entry which is preliminary data.</text>
</comment>
<feature type="compositionally biased region" description="Basic and acidic residues" evidence="5">
    <location>
        <begin position="823"/>
        <end position="842"/>
    </location>
</feature>
<keyword evidence="3" id="KW-0804">Transcription</keyword>
<evidence type="ECO:0000313" key="8">
    <source>
        <dbReference type="Proteomes" id="UP000735302"/>
    </source>
</evidence>
<sequence>MGLERRKTMVLILFNSLHIKKTLLGKSFTLTIAVFSNPPQLALYQKAIKVTVDGPREPRSKTKLHTDDRHIHNLQHLHHHRPGPLDVTSVDSRPSLPDPLRERQMPHLAELEILRQHSNSINISNNITINNTINTGSHERSRHSGPVVSLEHQQLQMDLDGKRFLELDQRDHQHQQQRHLHHQRPVSLHDQVLHDQGMRTDALSASGGDQHVLTNDPKAWNYDDTTYSKDLEYSSLAASEPSPPRKIGLQRESPQGFYAERGRGVSFQNQLATPPLSQMLLSNSANSALNNHAPLSRITDGRASPALQGSQIHIAGPGVAPSGSGYIQISSSDDQLISQSAKVHRRQEVQSSYSPHSNQIRQQDEVDSRNVLDARVTMSLNPRFELNPQIPLPSSLSLNPAINVNGSTASKLALDSRLPIMLQHCYTGPCEQELGLNERGILTDQVYIANKRRSPLMLPPPPFTSSPSCSTQAALQPPPHPSPPLGSNHSNLSILQESRAVANSLIPQTVAEASHNHLEGSHIALLRSSEYTSLRDRDRFEPDNRAPMSPPYADSRNRSTKAASLSEYRAINLSLSESALGWGGASLSLIDSNHPIKTFQETTFNPDVYRPSPLVAGSLVDSRLVSDINSSDNSVRLSEDRQIIPQVVQATTDRSLTQNSTPFPFLGQHHSDLITTLSSQGSLPFTTAPFLTSSPPFLHPQVFSSAPTTSSQLLLPAGDKTYEVLGGSAGISTYSRTSHQQMVVPAIRDNSLENGKNLHYIHQGSGSDRVGIASTHDQSRSSTDAKYFKRRLSVSRSFEEKNIDTLRPYKYHSSLIPNGENIPSDHGRREFQDRENDGDFKTHIGRRKSPQLIEDSGVPYTVSHGVHQPHRLEKPVPLTASSISSSSRYSLDRKYSELEFSEGAMRSDVVLYPATTSASSASSHGGRSDSSRSPVSRRGSEEHVDHATVWRPY</sequence>
<evidence type="ECO:0000256" key="1">
    <source>
        <dbReference type="ARBA" id="ARBA00004123"/>
    </source>
</evidence>
<feature type="region of interest" description="Disordered" evidence="5">
    <location>
        <begin position="201"/>
        <end position="221"/>
    </location>
</feature>
<evidence type="ECO:0000256" key="4">
    <source>
        <dbReference type="ARBA" id="ARBA00023242"/>
    </source>
</evidence>
<dbReference type="GO" id="GO:0005524">
    <property type="term" value="F:ATP binding"/>
    <property type="evidence" value="ECO:0007669"/>
    <property type="project" value="InterPro"/>
</dbReference>
<keyword evidence="2" id="KW-0805">Transcription regulation</keyword>
<accession>A0AAV4DWR9</accession>
<dbReference type="GO" id="GO:0000981">
    <property type="term" value="F:DNA-binding transcription factor activity, RNA polymerase II-specific"/>
    <property type="evidence" value="ECO:0007669"/>
    <property type="project" value="TreeGrafter"/>
</dbReference>
<evidence type="ECO:0000313" key="7">
    <source>
        <dbReference type="EMBL" id="GFO48610.1"/>
    </source>
</evidence>
<dbReference type="PANTHER" id="PTHR11950">
    <property type="entry name" value="RUNT RELATED"/>
    <property type="match status" value="1"/>
</dbReference>
<dbReference type="InterPro" id="IPR000040">
    <property type="entry name" value="AML1_Runt"/>
</dbReference>
<feature type="region of interest" description="Disordered" evidence="5">
    <location>
        <begin position="347"/>
        <end position="366"/>
    </location>
</feature>
<dbReference type="InterPro" id="IPR013524">
    <property type="entry name" value="Runt_dom"/>
</dbReference>
<keyword evidence="8" id="KW-1185">Reference proteome</keyword>
<feature type="region of interest" description="Disordered" evidence="5">
    <location>
        <begin position="814"/>
        <end position="885"/>
    </location>
</feature>
<feature type="region of interest" description="Disordered" evidence="5">
    <location>
        <begin position="536"/>
        <end position="559"/>
    </location>
</feature>
<dbReference type="PROSITE" id="PS51062">
    <property type="entry name" value="RUNT"/>
    <property type="match status" value="1"/>
</dbReference>
<evidence type="ECO:0000256" key="5">
    <source>
        <dbReference type="SAM" id="MobiDB-lite"/>
    </source>
</evidence>
<feature type="region of interest" description="Disordered" evidence="5">
    <location>
        <begin position="763"/>
        <end position="782"/>
    </location>
</feature>
<name>A0AAV4DWR9_9GAST</name>
<dbReference type="GO" id="GO:0005634">
    <property type="term" value="C:nucleus"/>
    <property type="evidence" value="ECO:0007669"/>
    <property type="project" value="UniProtKB-SubCell"/>
</dbReference>
<evidence type="ECO:0000256" key="3">
    <source>
        <dbReference type="ARBA" id="ARBA00023163"/>
    </source>
</evidence>
<dbReference type="PRINTS" id="PR00967">
    <property type="entry name" value="ONCOGENEAML1"/>
</dbReference>
<evidence type="ECO:0000256" key="2">
    <source>
        <dbReference type="ARBA" id="ARBA00023015"/>
    </source>
</evidence>
<dbReference type="EMBL" id="BLXT01008438">
    <property type="protein sequence ID" value="GFO48610.1"/>
    <property type="molecule type" value="Genomic_DNA"/>
</dbReference>